<accession>A0A9P0VY18</accession>
<proteinExistence type="predicted"/>
<dbReference type="GO" id="GO:0005739">
    <property type="term" value="C:mitochondrion"/>
    <property type="evidence" value="ECO:0007669"/>
    <property type="project" value="UniProtKB-SubCell"/>
</dbReference>
<name>A0A9P0VY18_9ASCO</name>
<dbReference type="InterPro" id="IPR027417">
    <property type="entry name" value="P-loop_NTPase"/>
</dbReference>
<dbReference type="SUPFAM" id="SSF52540">
    <property type="entry name" value="P-loop containing nucleoside triphosphate hydrolases"/>
    <property type="match status" value="1"/>
</dbReference>
<dbReference type="AlphaFoldDB" id="A0A9P0VY18"/>
<dbReference type="PANTHER" id="PTHR46434">
    <property type="entry name" value="GENETIC INTERACTOR OF PROHIBITINS 3, MITOCHONDRIAL"/>
    <property type="match status" value="1"/>
</dbReference>
<evidence type="ECO:0000256" key="4">
    <source>
        <dbReference type="ARBA" id="ARBA00022946"/>
    </source>
</evidence>
<gene>
    <name evidence="7" type="ORF">CLIB1423_07S02234</name>
</gene>
<feature type="domain" description="CP-type G" evidence="6">
    <location>
        <begin position="145"/>
        <end position="360"/>
    </location>
</feature>
<sequence>MRKCMSLFSLSSRLLFRTTPVRSVFSTFVRKSSILGNLLPACSTCGINLQNVDKNRPGYYYIAESNEKPIKEADKNFANIYKNLDQEDKLLLLNDSQSSIVPDQTFRRAASHNHDDPNHISCLRCRDALFRSKFNPDEFPVESAESILSQVDPLGNIVHLVSAFDFPLTLNPALFKFKETRDIKVIITKADLLFAHSKTANNYGLKFYRDYLFRKYGILPENVLLSSGKVDWNIKELLDSLSDNSYFIGDVNVGKSSLIKSLLYGDEKFHLKKQKHQQLMSKKEKVKLEKEEDYLINNADLSYSKTTFKTKKLERSREQNFKAKHGPGVSYMPAFTRGVIKFDLKNFGKSIYDVPGIGSEDHGIYRWIKEPSAIKQLGKGTSIPRTGNYDSHYTTVKGGQIYTVGGIFCLRIPPESMVQVRNCINFEDVIFKNIEKAKQVIREQSGNSAIDNKLLVSPETADNFIKYVFPPFYGNIDLVIKGIGHINIKPVGKYVTDVDPFVVYLPKGAEVVIRKPIMKYISKTIVGRDKKGNPLSKKHRVSKGVKEVHPYTGEVFYSRLVPVKEEVENLNQYVRAYCENMNGRKVGDEIDEESISKEYWIEA</sequence>
<evidence type="ECO:0000259" key="6">
    <source>
        <dbReference type="PROSITE" id="PS51721"/>
    </source>
</evidence>
<evidence type="ECO:0000256" key="3">
    <source>
        <dbReference type="ARBA" id="ARBA00018901"/>
    </source>
</evidence>
<protein>
    <recommendedName>
        <fullName evidence="3">Genetic interactor of prohibitins 3, mitochondrial</fullName>
    </recommendedName>
    <alternativeName>
        <fullName evidence="5">Found in mitochondrial proteome protein 38</fullName>
    </alternativeName>
</protein>
<dbReference type="PANTHER" id="PTHR46434:SF1">
    <property type="entry name" value="GENETIC INTERACTOR OF PROHIBITINS 3, MITOCHONDRIAL"/>
    <property type="match status" value="1"/>
</dbReference>
<evidence type="ECO:0000313" key="7">
    <source>
        <dbReference type="EMBL" id="CAH2352555.1"/>
    </source>
</evidence>
<dbReference type="EMBL" id="CAKXYY010000007">
    <property type="protein sequence ID" value="CAH2352555.1"/>
    <property type="molecule type" value="Genomic_DNA"/>
</dbReference>
<keyword evidence="8" id="KW-1185">Reference proteome</keyword>
<dbReference type="PROSITE" id="PS51721">
    <property type="entry name" value="G_CP"/>
    <property type="match status" value="1"/>
</dbReference>
<dbReference type="GO" id="GO:0005525">
    <property type="term" value="F:GTP binding"/>
    <property type="evidence" value="ECO:0007669"/>
    <property type="project" value="InterPro"/>
</dbReference>
<evidence type="ECO:0000256" key="2">
    <source>
        <dbReference type="ARBA" id="ARBA00004173"/>
    </source>
</evidence>
<evidence type="ECO:0000256" key="1">
    <source>
        <dbReference type="ARBA" id="ARBA00003269"/>
    </source>
</evidence>
<comment type="function">
    <text evidence="1">May be involved in the mitochondrial lipid metabolism.</text>
</comment>
<dbReference type="Proteomes" id="UP000837801">
    <property type="component" value="Unassembled WGS sequence"/>
</dbReference>
<dbReference type="OrthoDB" id="1696305at2759"/>
<evidence type="ECO:0000256" key="5">
    <source>
        <dbReference type="ARBA" id="ARBA00031834"/>
    </source>
</evidence>
<organism evidence="7 8">
    <name type="scientific">[Candida] railenensis</name>
    <dbReference type="NCBI Taxonomy" id="45579"/>
    <lineage>
        <taxon>Eukaryota</taxon>
        <taxon>Fungi</taxon>
        <taxon>Dikarya</taxon>
        <taxon>Ascomycota</taxon>
        <taxon>Saccharomycotina</taxon>
        <taxon>Pichiomycetes</taxon>
        <taxon>Debaryomycetaceae</taxon>
        <taxon>Kurtzmaniella</taxon>
    </lineage>
</organism>
<evidence type="ECO:0000313" key="8">
    <source>
        <dbReference type="Proteomes" id="UP000837801"/>
    </source>
</evidence>
<dbReference type="InterPro" id="IPR030378">
    <property type="entry name" value="G_CP_dom"/>
</dbReference>
<dbReference type="InterPro" id="IPR050896">
    <property type="entry name" value="Mito_lipid_metab_GTPase"/>
</dbReference>
<dbReference type="Gene3D" id="3.40.50.300">
    <property type="entry name" value="P-loop containing nucleotide triphosphate hydrolases"/>
    <property type="match status" value="1"/>
</dbReference>
<comment type="caution">
    <text evidence="7">The sequence shown here is derived from an EMBL/GenBank/DDBJ whole genome shotgun (WGS) entry which is preliminary data.</text>
</comment>
<comment type="subcellular location">
    <subcellularLocation>
        <location evidence="2">Mitochondrion</location>
    </subcellularLocation>
</comment>
<keyword evidence="4" id="KW-0809">Transit peptide</keyword>
<reference evidence="7" key="1">
    <citation type="submission" date="2022-03" db="EMBL/GenBank/DDBJ databases">
        <authorList>
            <person name="Legras J.-L."/>
            <person name="Devillers H."/>
            <person name="Grondin C."/>
        </authorList>
    </citation>
    <scope>NUCLEOTIDE SEQUENCE</scope>
    <source>
        <strain evidence="7">CLIB 1423</strain>
    </source>
</reference>